<keyword evidence="2" id="KW-0378">Hydrolase</keyword>
<dbReference type="PROSITE" id="PS00892">
    <property type="entry name" value="HIT_1"/>
    <property type="match status" value="1"/>
</dbReference>
<gene>
    <name evidence="2" type="ORF">MNBD_GAMMA12-2844</name>
</gene>
<protein>
    <submittedName>
        <fullName evidence="2">HIT family hydrolase</fullName>
    </submittedName>
</protein>
<dbReference type="Pfam" id="PF01230">
    <property type="entry name" value="HIT"/>
    <property type="match status" value="1"/>
</dbReference>
<dbReference type="InterPro" id="IPR011146">
    <property type="entry name" value="HIT-like"/>
</dbReference>
<name>A0A3B0YHM9_9ZZZZ</name>
<dbReference type="PANTHER" id="PTHR42997:SF1">
    <property type="entry name" value="AP-4-A PHOSPHORYLASE"/>
    <property type="match status" value="1"/>
</dbReference>
<evidence type="ECO:0000259" key="1">
    <source>
        <dbReference type="PROSITE" id="PS51084"/>
    </source>
</evidence>
<dbReference type="InterPro" id="IPR019808">
    <property type="entry name" value="Histidine_triad_CS"/>
</dbReference>
<accession>A0A3B0YHM9</accession>
<dbReference type="InterPro" id="IPR052908">
    <property type="entry name" value="AP-4-A_phosphorylase"/>
</dbReference>
<dbReference type="PANTHER" id="PTHR42997">
    <property type="entry name" value="HIT FAMILY HYDROLASE"/>
    <property type="match status" value="1"/>
</dbReference>
<dbReference type="SUPFAM" id="SSF54197">
    <property type="entry name" value="HIT-like"/>
    <property type="match status" value="1"/>
</dbReference>
<dbReference type="Gene3D" id="3.30.428.10">
    <property type="entry name" value="HIT-like"/>
    <property type="match status" value="1"/>
</dbReference>
<feature type="domain" description="HIT" evidence="1">
    <location>
        <begin position="3"/>
        <end position="109"/>
    </location>
</feature>
<dbReference type="EMBL" id="UOFL01000197">
    <property type="protein sequence ID" value="VAW80385.1"/>
    <property type="molecule type" value="Genomic_DNA"/>
</dbReference>
<dbReference type="PROSITE" id="PS51084">
    <property type="entry name" value="HIT_2"/>
    <property type="match status" value="1"/>
</dbReference>
<dbReference type="InterPro" id="IPR036265">
    <property type="entry name" value="HIT-like_sf"/>
</dbReference>
<dbReference type="AlphaFoldDB" id="A0A3B0YHM9"/>
<dbReference type="GO" id="GO:0016787">
    <property type="term" value="F:hydrolase activity"/>
    <property type="evidence" value="ECO:0007669"/>
    <property type="project" value="UniProtKB-KW"/>
</dbReference>
<proteinExistence type="predicted"/>
<sequence>MDKDCIFCTFRDERIIGECEYTFTFIDTYPATPGHTLVVPKRHFASYFDATEDELLAIAKAVQKARIILDKEFEPDAYNIGINVGEAAGQSVHHLHVHIMPRYKGDVENPRGGVRWILKNKADYSKEKSKNNQ</sequence>
<dbReference type="PRINTS" id="PR00332">
    <property type="entry name" value="HISTRIAD"/>
</dbReference>
<organism evidence="2">
    <name type="scientific">hydrothermal vent metagenome</name>
    <dbReference type="NCBI Taxonomy" id="652676"/>
    <lineage>
        <taxon>unclassified sequences</taxon>
        <taxon>metagenomes</taxon>
        <taxon>ecological metagenomes</taxon>
    </lineage>
</organism>
<dbReference type="InterPro" id="IPR001310">
    <property type="entry name" value="Histidine_triad_HIT"/>
</dbReference>
<evidence type="ECO:0000313" key="2">
    <source>
        <dbReference type="EMBL" id="VAW80385.1"/>
    </source>
</evidence>
<reference evidence="2" key="1">
    <citation type="submission" date="2018-06" db="EMBL/GenBank/DDBJ databases">
        <authorList>
            <person name="Zhirakovskaya E."/>
        </authorList>
    </citation>
    <scope>NUCLEOTIDE SEQUENCE</scope>
</reference>